<dbReference type="Proteomes" id="UP000441772">
    <property type="component" value="Unassembled WGS sequence"/>
</dbReference>
<keyword evidence="4" id="KW-1185">Reference proteome</keyword>
<sequence>MSTNIKLFVSCHKPGIHIPDNPLLQPIHVGAAISNVTLPGMLRDDGSDNISAKNRSYCELTAQYWAWKNVDADYYGFLHYRRYFNFSGKELPIHHEPFIFGDVVEERNDDATLKLLGNDEATMRRVIESHDFIAPTMAYAPDVKTVYEHYQYSAGHHIEDLDTVLDIIKLKYPEIWPSAERYINQKGIYACNMFVMNRELFHEYSAFLFDVLAEHEKLTDISHYTAVARRVSGYLGERLCGMYLTYLYDKGLNGIDLQRVYFKNPNEPGTTVSDDTVETTKSRKKEFIHIENVTRGRGKIYATLSADQNVNAAKFTATSKTEQDWPLPVKVMDTSAFGPLMVLPLTGVSQTVTVQALDKSGTVQNTLVKEITHKEAKRLSQMHTLLRNETATRIRNYDKQPLLGDTRVKVIDVMADADGSDIVQGQIVVPGVKANEERTFIEVKVLDSDGHPLTAGEWTCFSDETEEMENLPGFKVRRISYSVHIPHSTSFMIWVRFPDCATLPDAFEHFDTVEVAEHRQGWQSIRETANATHDYDEWFRANHRATTVELKLQQQVKFDEQPKYSIIVPLYKTPIPFLRDMVKSVQLQTYRNWELLLVNASPDEVELAAAVDGYCKADSRIKHLHVTENKGITLNTNVGIQAATGDFLCFLDHDDVLEPDALYCYTKAVNEHPDTDMLYCDEDKLVDGKYREPFFKTEWNPDLLLGMNYVCHFLTVRKSIMDTLDLPGSEYDGSQDYHMTFRIGEKARYVHHEPRVLYHWRVHEHSTAKRADQKDYALETSRLAIETHLERIGVKGRVVDSPLSPRRFVVEYDLGDHPLVSIIIPNKDALPVLHQCLSAIRKYTTYDNYEIVIVENNSEKPETFAYYDAVQKLDPRIHVATLTGMDSFNFSRIINFGAAHSQGEYLLMLNNDTKVITPNWIEELLGPCTREDVGCTGAKLLFPDGTIQHVGIGFGPSGPGHMYHAYPANLGGNFEATLLARDMGAVTAACLMVSRKVFEAVGGMDEELAVNYNDVDFCLSVLKSGKRVVMCPTAQLYHFESMSRGAEVSGAKALRFQSERGLFMRKWPEVFRAETAPFTNPNLAFGDMFEEINHGQRESIW</sequence>
<dbReference type="SUPFAM" id="SSF53448">
    <property type="entry name" value="Nucleotide-diphospho-sugar transferases"/>
    <property type="match status" value="2"/>
</dbReference>
<feature type="domain" description="Glycosyltransferase 2-like" evidence="1">
    <location>
        <begin position="821"/>
        <end position="937"/>
    </location>
</feature>
<evidence type="ECO:0000259" key="1">
    <source>
        <dbReference type="Pfam" id="PF00535"/>
    </source>
</evidence>
<dbReference type="PANTHER" id="PTHR43179">
    <property type="entry name" value="RHAMNOSYLTRANSFERASE WBBL"/>
    <property type="match status" value="1"/>
</dbReference>
<dbReference type="Gene3D" id="3.90.550.10">
    <property type="entry name" value="Spore Coat Polysaccharide Biosynthesis Protein SpsA, Chain A"/>
    <property type="match status" value="2"/>
</dbReference>
<dbReference type="GO" id="GO:0016757">
    <property type="term" value="F:glycosyltransferase activity"/>
    <property type="evidence" value="ECO:0007669"/>
    <property type="project" value="UniProtKB-KW"/>
</dbReference>
<dbReference type="InterPro" id="IPR025536">
    <property type="entry name" value="DUF4422"/>
</dbReference>
<organism evidence="3 4">
    <name type="scientific">Bifidobacterium leontopitheci</name>
    <dbReference type="NCBI Taxonomy" id="2650774"/>
    <lineage>
        <taxon>Bacteria</taxon>
        <taxon>Bacillati</taxon>
        <taxon>Actinomycetota</taxon>
        <taxon>Actinomycetes</taxon>
        <taxon>Bifidobacteriales</taxon>
        <taxon>Bifidobacteriaceae</taxon>
        <taxon>Bifidobacterium</taxon>
    </lineage>
</organism>
<comment type="caution">
    <text evidence="3">The sequence shown here is derived from an EMBL/GenBank/DDBJ whole genome shotgun (WGS) entry which is preliminary data.</text>
</comment>
<evidence type="ECO:0000313" key="3">
    <source>
        <dbReference type="EMBL" id="KAB7790333.1"/>
    </source>
</evidence>
<feature type="domain" description="DUF4422" evidence="2">
    <location>
        <begin position="6"/>
        <end position="245"/>
    </location>
</feature>
<dbReference type="CDD" id="cd04186">
    <property type="entry name" value="GT_2_like_c"/>
    <property type="match status" value="1"/>
</dbReference>
<proteinExistence type="predicted"/>
<gene>
    <name evidence="3" type="ORF">F7D09_1142</name>
</gene>
<dbReference type="Pfam" id="PF00535">
    <property type="entry name" value="Glycos_transf_2"/>
    <property type="match status" value="2"/>
</dbReference>
<name>A0A6I1GFA9_9BIFI</name>
<feature type="domain" description="Glycosyltransferase 2-like" evidence="1">
    <location>
        <begin position="565"/>
        <end position="674"/>
    </location>
</feature>
<dbReference type="PANTHER" id="PTHR43179:SF7">
    <property type="entry name" value="RHAMNOSYLTRANSFERASE WBBL"/>
    <property type="match status" value="1"/>
</dbReference>
<dbReference type="RefSeq" id="WP_152234491.1">
    <property type="nucleotide sequence ID" value="NZ_JBHSKZ010000063.1"/>
</dbReference>
<dbReference type="InterPro" id="IPR001173">
    <property type="entry name" value="Glyco_trans_2-like"/>
</dbReference>
<dbReference type="InterPro" id="IPR029044">
    <property type="entry name" value="Nucleotide-diphossugar_trans"/>
</dbReference>
<dbReference type="EMBL" id="WBVT01000015">
    <property type="protein sequence ID" value="KAB7790333.1"/>
    <property type="molecule type" value="Genomic_DNA"/>
</dbReference>
<dbReference type="CDD" id="cd04184">
    <property type="entry name" value="GT2_RfbC_Mx_like"/>
    <property type="match status" value="1"/>
</dbReference>
<evidence type="ECO:0000313" key="4">
    <source>
        <dbReference type="Proteomes" id="UP000441772"/>
    </source>
</evidence>
<keyword evidence="3" id="KW-0808">Transferase</keyword>
<accession>A0A6I1GFA9</accession>
<evidence type="ECO:0000259" key="2">
    <source>
        <dbReference type="Pfam" id="PF14393"/>
    </source>
</evidence>
<protein>
    <submittedName>
        <fullName evidence="3">Glycosyl transferase family 2</fullName>
    </submittedName>
</protein>
<reference evidence="3 4" key="1">
    <citation type="submission" date="2019-09" db="EMBL/GenBank/DDBJ databases">
        <title>Characterization of the phylogenetic diversity of two novel species belonging to the genus Bifidobacterium: Bifidobacterium cebidarum sp. nov. and Bifidobacterium leontopitheci sp. nov.</title>
        <authorList>
            <person name="Lugli G.A."/>
            <person name="Duranti S."/>
            <person name="Milani C."/>
            <person name="Turroni F."/>
            <person name="Ventura M."/>
        </authorList>
    </citation>
    <scope>NUCLEOTIDE SEQUENCE [LARGE SCALE GENOMIC DNA]</scope>
    <source>
        <strain evidence="3 4">LMG 31471</strain>
    </source>
</reference>
<dbReference type="AlphaFoldDB" id="A0A6I1GFA9"/>
<dbReference type="Pfam" id="PF14393">
    <property type="entry name" value="DUF4422"/>
    <property type="match status" value="1"/>
</dbReference>